<keyword evidence="2" id="KW-1133">Transmembrane helix</keyword>
<evidence type="ECO:0000256" key="1">
    <source>
        <dbReference type="SAM" id="MobiDB-lite"/>
    </source>
</evidence>
<sequence>MSTLAAAACPYPCKHYTRDAAYSLFGGPLILNVGPTINGEFIRVRIQPINTVSVIALAISLLLFIAFMCFYLYPLYRQRRERKRAAVAPVKHASPDLEPGCSSEADKKSLMSWLYSRSRDRFSTHDSSTGSPKEKMPYRPQPPSLRFQQSTTRGSLVPDLSSPTLTPPPPAYASRPSSPLAAEFRFPSTNGPSTTSNSNSPTAPIPAHIRTVSTTLRPFPVERSVSASTLHPSDAHRPSRARVYSEGASNVRRVPHSDESSNSSIGLAARGRQLTAGPSFASTGRGGGPFSV</sequence>
<dbReference type="EMBL" id="DF849967">
    <property type="protein sequence ID" value="GAT60757.1"/>
    <property type="molecule type" value="Genomic_DNA"/>
</dbReference>
<feature type="region of interest" description="Disordered" evidence="1">
    <location>
        <begin position="121"/>
        <end position="206"/>
    </location>
</feature>
<organism evidence="3 4">
    <name type="scientific">Mycena chlorophos</name>
    <name type="common">Agaric fungus</name>
    <name type="synonym">Agaricus chlorophos</name>
    <dbReference type="NCBI Taxonomy" id="658473"/>
    <lineage>
        <taxon>Eukaryota</taxon>
        <taxon>Fungi</taxon>
        <taxon>Dikarya</taxon>
        <taxon>Basidiomycota</taxon>
        <taxon>Agaricomycotina</taxon>
        <taxon>Agaricomycetes</taxon>
        <taxon>Agaricomycetidae</taxon>
        <taxon>Agaricales</taxon>
        <taxon>Marasmiineae</taxon>
        <taxon>Mycenaceae</taxon>
        <taxon>Mycena</taxon>
    </lineage>
</organism>
<keyword evidence="4" id="KW-1185">Reference proteome</keyword>
<protein>
    <submittedName>
        <fullName evidence="3">Uncharacterized protein</fullName>
    </submittedName>
</protein>
<dbReference type="Proteomes" id="UP000815677">
    <property type="component" value="Unassembled WGS sequence"/>
</dbReference>
<keyword evidence="2" id="KW-0812">Transmembrane</keyword>
<keyword evidence="2" id="KW-0472">Membrane</keyword>
<evidence type="ECO:0000313" key="3">
    <source>
        <dbReference type="EMBL" id="GAT60757.1"/>
    </source>
</evidence>
<gene>
    <name evidence="3" type="ORF">MCHLO_16860</name>
</gene>
<feature type="region of interest" description="Disordered" evidence="1">
    <location>
        <begin position="225"/>
        <end position="292"/>
    </location>
</feature>
<name>A0ABQ0MD36_MYCCL</name>
<feature type="transmembrane region" description="Helical" evidence="2">
    <location>
        <begin position="52"/>
        <end position="73"/>
    </location>
</feature>
<feature type="compositionally biased region" description="Low complexity" evidence="1">
    <location>
        <begin position="172"/>
        <end position="202"/>
    </location>
</feature>
<proteinExistence type="predicted"/>
<evidence type="ECO:0000256" key="2">
    <source>
        <dbReference type="SAM" id="Phobius"/>
    </source>
</evidence>
<evidence type="ECO:0000313" key="4">
    <source>
        <dbReference type="Proteomes" id="UP000815677"/>
    </source>
</evidence>
<reference evidence="3" key="1">
    <citation type="submission" date="2014-09" db="EMBL/GenBank/DDBJ databases">
        <title>Genome sequence of the luminous mushroom Mycena chlorophos for searching fungal bioluminescence genes.</title>
        <authorList>
            <person name="Tanaka Y."/>
            <person name="Kasuga D."/>
            <person name="Oba Y."/>
            <person name="Hase S."/>
            <person name="Sato K."/>
            <person name="Oba Y."/>
            <person name="Sakakibara Y."/>
        </authorList>
    </citation>
    <scope>NUCLEOTIDE SEQUENCE</scope>
</reference>
<accession>A0ABQ0MD36</accession>